<keyword evidence="3" id="KW-1185">Reference proteome</keyword>
<feature type="region of interest" description="Disordered" evidence="1">
    <location>
        <begin position="26"/>
        <end position="65"/>
    </location>
</feature>
<sequence>LSLPSRNGDTGWRGLRSPLALTDNKNLKYLKPGTKNVKPDTLTRIQETPEDTQSDGGGEVHSSCI</sequence>
<proteinExistence type="predicted"/>
<feature type="non-terminal residue" evidence="2">
    <location>
        <position position="1"/>
    </location>
</feature>
<evidence type="ECO:0008006" key="4">
    <source>
        <dbReference type="Google" id="ProtNLM"/>
    </source>
</evidence>
<dbReference type="Proteomes" id="UP001482620">
    <property type="component" value="Unassembled WGS sequence"/>
</dbReference>
<organism evidence="2 3">
    <name type="scientific">Ilyodon furcidens</name>
    <name type="common">goldbreast splitfin</name>
    <dbReference type="NCBI Taxonomy" id="33524"/>
    <lineage>
        <taxon>Eukaryota</taxon>
        <taxon>Metazoa</taxon>
        <taxon>Chordata</taxon>
        <taxon>Craniata</taxon>
        <taxon>Vertebrata</taxon>
        <taxon>Euteleostomi</taxon>
        <taxon>Actinopterygii</taxon>
        <taxon>Neopterygii</taxon>
        <taxon>Teleostei</taxon>
        <taxon>Neoteleostei</taxon>
        <taxon>Acanthomorphata</taxon>
        <taxon>Ovalentaria</taxon>
        <taxon>Atherinomorphae</taxon>
        <taxon>Cyprinodontiformes</taxon>
        <taxon>Goodeidae</taxon>
        <taxon>Ilyodon</taxon>
    </lineage>
</organism>
<reference evidence="2 3" key="1">
    <citation type="submission" date="2021-06" db="EMBL/GenBank/DDBJ databases">
        <authorList>
            <person name="Palmer J.M."/>
        </authorList>
    </citation>
    <scope>NUCLEOTIDE SEQUENCE [LARGE SCALE GENOMIC DNA]</scope>
    <source>
        <strain evidence="3">if_2019</strain>
        <tissue evidence="2">Muscle</tissue>
    </source>
</reference>
<comment type="caution">
    <text evidence="2">The sequence shown here is derived from an EMBL/GenBank/DDBJ whole genome shotgun (WGS) entry which is preliminary data.</text>
</comment>
<protein>
    <recommendedName>
        <fullName evidence="4">Prolactin receptor</fullName>
    </recommendedName>
</protein>
<gene>
    <name evidence="2" type="ORF">ILYODFUR_014893</name>
</gene>
<evidence type="ECO:0000313" key="2">
    <source>
        <dbReference type="EMBL" id="MEQ2244220.1"/>
    </source>
</evidence>
<accession>A0ABV0UIB6</accession>
<evidence type="ECO:0000256" key="1">
    <source>
        <dbReference type="SAM" id="MobiDB-lite"/>
    </source>
</evidence>
<dbReference type="EMBL" id="JAHRIQ010070791">
    <property type="protein sequence ID" value="MEQ2244220.1"/>
    <property type="molecule type" value="Genomic_DNA"/>
</dbReference>
<evidence type="ECO:0000313" key="3">
    <source>
        <dbReference type="Proteomes" id="UP001482620"/>
    </source>
</evidence>
<name>A0ABV0UIB6_9TELE</name>